<keyword evidence="3" id="KW-1185">Reference proteome</keyword>
<proteinExistence type="predicted"/>
<dbReference type="AlphaFoldDB" id="A0A9X1NM77"/>
<evidence type="ECO:0000313" key="3">
    <source>
        <dbReference type="Proteomes" id="UP001139089"/>
    </source>
</evidence>
<feature type="compositionally biased region" description="Basic and acidic residues" evidence="1">
    <location>
        <begin position="18"/>
        <end position="35"/>
    </location>
</feature>
<feature type="region of interest" description="Disordered" evidence="1">
    <location>
        <begin position="1"/>
        <end position="71"/>
    </location>
</feature>
<dbReference type="RefSeq" id="WP_231811355.1">
    <property type="nucleotide sequence ID" value="NZ_JAJOZR010000001.1"/>
</dbReference>
<gene>
    <name evidence="2" type="ORF">LRX75_01035</name>
</gene>
<evidence type="ECO:0000313" key="2">
    <source>
        <dbReference type="EMBL" id="MCD7107612.1"/>
    </source>
</evidence>
<sequence length="105" mass="11293">MANQNNISPAVRSLQNEQGDRERRGTESDLDKALEDTFPASDPVAVSSTTGDTGKSRFRNRPSASSDVKGSIDGYLADIEGRIREKPLAAAAIVAGLAWLYGRTR</sequence>
<protein>
    <submittedName>
        <fullName evidence="2">Uncharacterized protein</fullName>
    </submittedName>
</protein>
<organism evidence="2 3">
    <name type="scientific">Rhizobium quercicola</name>
    <dbReference type="NCBI Taxonomy" id="2901226"/>
    <lineage>
        <taxon>Bacteria</taxon>
        <taxon>Pseudomonadati</taxon>
        <taxon>Pseudomonadota</taxon>
        <taxon>Alphaproteobacteria</taxon>
        <taxon>Hyphomicrobiales</taxon>
        <taxon>Rhizobiaceae</taxon>
        <taxon>Rhizobium/Agrobacterium group</taxon>
        <taxon>Rhizobium</taxon>
    </lineage>
</organism>
<dbReference type="Proteomes" id="UP001139089">
    <property type="component" value="Unassembled WGS sequence"/>
</dbReference>
<comment type="caution">
    <text evidence="2">The sequence shown here is derived from an EMBL/GenBank/DDBJ whole genome shotgun (WGS) entry which is preliminary data.</text>
</comment>
<name>A0A9X1NM77_9HYPH</name>
<reference evidence="2" key="1">
    <citation type="submission" date="2021-12" db="EMBL/GenBank/DDBJ databases">
        <authorList>
            <person name="Li Y."/>
        </authorList>
    </citation>
    <scope>NUCLEOTIDE SEQUENCE</scope>
    <source>
        <strain evidence="2">DKSPLA3</strain>
    </source>
</reference>
<dbReference type="EMBL" id="JAJOZR010000001">
    <property type="protein sequence ID" value="MCD7107612.1"/>
    <property type="molecule type" value="Genomic_DNA"/>
</dbReference>
<evidence type="ECO:0000256" key="1">
    <source>
        <dbReference type="SAM" id="MobiDB-lite"/>
    </source>
</evidence>
<accession>A0A9X1NM77</accession>
<feature type="compositionally biased region" description="Polar residues" evidence="1">
    <location>
        <begin position="1"/>
        <end position="17"/>
    </location>
</feature>